<keyword evidence="1" id="KW-0479">Metal-binding</keyword>
<dbReference type="InterPro" id="IPR001841">
    <property type="entry name" value="Znf_RING"/>
</dbReference>
<dbReference type="InterPro" id="IPR039448">
    <property type="entry name" value="Beta_helix"/>
</dbReference>
<protein>
    <recommendedName>
        <fullName evidence="2">RING-type domain-containing protein</fullName>
    </recommendedName>
</protein>
<dbReference type="PROSITE" id="PS50089">
    <property type="entry name" value="ZF_RING_2"/>
    <property type="match status" value="1"/>
</dbReference>
<dbReference type="STRING" id="5722.A2EKF8"/>
<sequence>MNFKCVANLGFCKQLPKLLSEISFPTKNHEVKLLPGTKVDSEIFIRTTLTLNGFGMDSKITRIKTMNIVSTEVKFTDVNFSGNIIVSTGSKFYATNCNFNCSCEKQDAIIEISPNAVCEFTNCNFYGGNQSSITSNGPNNITFNNCSFLKAPVTSLVLSNETGVKFYNCQFQDATKYSVLITKKSNGSFNSCTFAQIPGKAIAACTESMISLSDSKFSECQNGVLCSCDQTVVKITNSEFKDIPTIGITLSKGSNAYIEGSSFDNCSRALIVNRSYVVLNKTSFKNCIFLVIGKYCPQIITNNQFLNSEIGITDGCNPIFKNNQVVNSVVRCGDFSKPLLINTPITELVSSNCSQVFLYHSPRQQEKCILGAEIIDTESENFEIQRKNGVFKYSNGEYQIPEENIDYVPPNGYQDLPLIFIPCGHLCSTECDKCPVCGISGRTSKRFKTDRCVICMDAAPELVFMPCGHQCCCHECGLSAAEGKKCPICGVIACATKKMFM</sequence>
<dbReference type="Pfam" id="PF13229">
    <property type="entry name" value="Beta_helix"/>
    <property type="match status" value="1"/>
</dbReference>
<dbReference type="InterPro" id="IPR012334">
    <property type="entry name" value="Pectin_lyas_fold"/>
</dbReference>
<dbReference type="RefSeq" id="XP_001319089.1">
    <property type="nucleotide sequence ID" value="XM_001319054.1"/>
</dbReference>
<keyword evidence="1" id="KW-0863">Zinc-finger</keyword>
<dbReference type="Proteomes" id="UP000001542">
    <property type="component" value="Unassembled WGS sequence"/>
</dbReference>
<organism evidence="3 4">
    <name type="scientific">Trichomonas vaginalis (strain ATCC PRA-98 / G3)</name>
    <dbReference type="NCBI Taxonomy" id="412133"/>
    <lineage>
        <taxon>Eukaryota</taxon>
        <taxon>Metamonada</taxon>
        <taxon>Parabasalia</taxon>
        <taxon>Trichomonadida</taxon>
        <taxon>Trichomonadidae</taxon>
        <taxon>Trichomonas</taxon>
    </lineage>
</organism>
<evidence type="ECO:0000259" key="2">
    <source>
        <dbReference type="PROSITE" id="PS50089"/>
    </source>
</evidence>
<dbReference type="Gene3D" id="2.160.20.10">
    <property type="entry name" value="Single-stranded right-handed beta-helix, Pectin lyase-like"/>
    <property type="match status" value="1"/>
</dbReference>
<dbReference type="Gene3D" id="3.30.40.10">
    <property type="entry name" value="Zinc/RING finger domain, C3HC4 (zinc finger)"/>
    <property type="match status" value="1"/>
</dbReference>
<evidence type="ECO:0000313" key="3">
    <source>
        <dbReference type="EMBL" id="EAY06866.1"/>
    </source>
</evidence>
<dbReference type="InterPro" id="IPR013083">
    <property type="entry name" value="Znf_RING/FYVE/PHD"/>
</dbReference>
<keyword evidence="1" id="KW-0862">Zinc</keyword>
<dbReference type="VEuPathDB" id="TrichDB:TVAGG3_0979630"/>
<dbReference type="VEuPathDB" id="TrichDB:TVAG_340440"/>
<dbReference type="SUPFAM" id="SSF51126">
    <property type="entry name" value="Pectin lyase-like"/>
    <property type="match status" value="2"/>
</dbReference>
<keyword evidence="4" id="KW-1185">Reference proteome</keyword>
<evidence type="ECO:0000313" key="4">
    <source>
        <dbReference type="Proteomes" id="UP000001542"/>
    </source>
</evidence>
<dbReference type="SMART" id="SM00184">
    <property type="entry name" value="RING"/>
    <property type="match status" value="1"/>
</dbReference>
<dbReference type="EMBL" id="DS113413">
    <property type="protein sequence ID" value="EAY06866.1"/>
    <property type="molecule type" value="Genomic_DNA"/>
</dbReference>
<dbReference type="Pfam" id="PF13920">
    <property type="entry name" value="zf-C3HC4_3"/>
    <property type="match status" value="1"/>
</dbReference>
<name>A2EKF8_TRIV3</name>
<dbReference type="InterPro" id="IPR011050">
    <property type="entry name" value="Pectin_lyase_fold/virulence"/>
</dbReference>
<dbReference type="OrthoDB" id="10251804at2759"/>
<dbReference type="SMR" id="A2EKF8"/>
<feature type="domain" description="RING-type" evidence="2">
    <location>
        <begin position="452"/>
        <end position="489"/>
    </location>
</feature>
<dbReference type="KEGG" id="tva:4764748"/>
<gene>
    <name evidence="3" type="ORF">TVAG_340440</name>
</gene>
<dbReference type="InParanoid" id="A2EKF8"/>
<dbReference type="AlphaFoldDB" id="A2EKF8"/>
<dbReference type="GO" id="GO:0008270">
    <property type="term" value="F:zinc ion binding"/>
    <property type="evidence" value="ECO:0007669"/>
    <property type="project" value="UniProtKB-KW"/>
</dbReference>
<accession>A2EKF8</accession>
<proteinExistence type="predicted"/>
<reference evidence="3" key="1">
    <citation type="submission" date="2006-10" db="EMBL/GenBank/DDBJ databases">
        <authorList>
            <person name="Amadeo P."/>
            <person name="Zhao Q."/>
            <person name="Wortman J."/>
            <person name="Fraser-Liggett C."/>
            <person name="Carlton J."/>
        </authorList>
    </citation>
    <scope>NUCLEOTIDE SEQUENCE</scope>
    <source>
        <strain evidence="3">G3</strain>
    </source>
</reference>
<evidence type="ECO:0000256" key="1">
    <source>
        <dbReference type="PROSITE-ProRule" id="PRU00175"/>
    </source>
</evidence>
<reference evidence="3" key="2">
    <citation type="journal article" date="2007" name="Science">
        <title>Draft genome sequence of the sexually transmitted pathogen Trichomonas vaginalis.</title>
        <authorList>
            <person name="Carlton J.M."/>
            <person name="Hirt R.P."/>
            <person name="Silva J.C."/>
            <person name="Delcher A.L."/>
            <person name="Schatz M."/>
            <person name="Zhao Q."/>
            <person name="Wortman J.R."/>
            <person name="Bidwell S.L."/>
            <person name="Alsmark U.C.M."/>
            <person name="Besteiro S."/>
            <person name="Sicheritz-Ponten T."/>
            <person name="Noel C.J."/>
            <person name="Dacks J.B."/>
            <person name="Foster P.G."/>
            <person name="Simillion C."/>
            <person name="Van de Peer Y."/>
            <person name="Miranda-Saavedra D."/>
            <person name="Barton G.J."/>
            <person name="Westrop G.D."/>
            <person name="Mueller S."/>
            <person name="Dessi D."/>
            <person name="Fiori P.L."/>
            <person name="Ren Q."/>
            <person name="Paulsen I."/>
            <person name="Zhang H."/>
            <person name="Bastida-Corcuera F.D."/>
            <person name="Simoes-Barbosa A."/>
            <person name="Brown M.T."/>
            <person name="Hayes R.D."/>
            <person name="Mukherjee M."/>
            <person name="Okumura C.Y."/>
            <person name="Schneider R."/>
            <person name="Smith A.J."/>
            <person name="Vanacova S."/>
            <person name="Villalvazo M."/>
            <person name="Haas B.J."/>
            <person name="Pertea M."/>
            <person name="Feldblyum T.V."/>
            <person name="Utterback T.R."/>
            <person name="Shu C.L."/>
            <person name="Osoegawa K."/>
            <person name="de Jong P.J."/>
            <person name="Hrdy I."/>
            <person name="Horvathova L."/>
            <person name="Zubacova Z."/>
            <person name="Dolezal P."/>
            <person name="Malik S.B."/>
            <person name="Logsdon J.M. Jr."/>
            <person name="Henze K."/>
            <person name="Gupta A."/>
            <person name="Wang C.C."/>
            <person name="Dunne R.L."/>
            <person name="Upcroft J.A."/>
            <person name="Upcroft P."/>
            <person name="White O."/>
            <person name="Salzberg S.L."/>
            <person name="Tang P."/>
            <person name="Chiu C.-H."/>
            <person name="Lee Y.-S."/>
            <person name="Embley T.M."/>
            <person name="Coombs G.H."/>
            <person name="Mottram J.C."/>
            <person name="Tachezy J."/>
            <person name="Fraser-Liggett C.M."/>
            <person name="Johnson P.J."/>
        </authorList>
    </citation>
    <scope>NUCLEOTIDE SEQUENCE [LARGE SCALE GENOMIC DNA]</scope>
    <source>
        <strain evidence="3">G3</strain>
    </source>
</reference>